<dbReference type="SUPFAM" id="SSF109854">
    <property type="entry name" value="DinB/YfiT-like putative metalloenzymes"/>
    <property type="match status" value="1"/>
</dbReference>
<keyword evidence="2" id="KW-1185">Reference proteome</keyword>
<dbReference type="Gene3D" id="1.20.120.450">
    <property type="entry name" value="dinb family like domain"/>
    <property type="match status" value="1"/>
</dbReference>
<dbReference type="KEGG" id="acab:QRX50_06055"/>
<dbReference type="Proteomes" id="UP001236014">
    <property type="component" value="Chromosome"/>
</dbReference>
<dbReference type="RefSeq" id="WP_285970973.1">
    <property type="nucleotide sequence ID" value="NZ_CP127294.1"/>
</dbReference>
<dbReference type="InterPro" id="IPR007061">
    <property type="entry name" value="MST-like"/>
</dbReference>
<name>A0A9Y2IIE2_9PSEU</name>
<organism evidence="1 2">
    <name type="scientific">Amycolatopsis carbonis</name>
    <dbReference type="NCBI Taxonomy" id="715471"/>
    <lineage>
        <taxon>Bacteria</taxon>
        <taxon>Bacillati</taxon>
        <taxon>Actinomycetota</taxon>
        <taxon>Actinomycetes</taxon>
        <taxon>Pseudonocardiales</taxon>
        <taxon>Pseudonocardiaceae</taxon>
        <taxon>Amycolatopsis</taxon>
    </lineage>
</organism>
<dbReference type="Pfam" id="PF04978">
    <property type="entry name" value="MST"/>
    <property type="match status" value="1"/>
</dbReference>
<protein>
    <submittedName>
        <fullName evidence="1">DinB family protein</fullName>
    </submittedName>
</protein>
<evidence type="ECO:0000313" key="1">
    <source>
        <dbReference type="EMBL" id="WIX80342.1"/>
    </source>
</evidence>
<gene>
    <name evidence="1" type="ORF">QRX50_06055</name>
</gene>
<dbReference type="InterPro" id="IPR034660">
    <property type="entry name" value="DinB/YfiT-like"/>
</dbReference>
<dbReference type="EMBL" id="CP127294">
    <property type="protein sequence ID" value="WIX80342.1"/>
    <property type="molecule type" value="Genomic_DNA"/>
</dbReference>
<sequence>MEIPQHFSPVAEGTREAIPRLAGERDTLVAFLDWHRETFALKCAGLGQSALSTKAVPPSGLSLHGILRHLAGVERWWFQQQFAGEDVPLLHYSDDDPNQDFDSLDGDVTEAMALWRSECARSREIVAAASSLEDQGTSLVTGEPFTLRWLLVHQIAEYARHNGHADLLRESLDGTVGH</sequence>
<dbReference type="AlphaFoldDB" id="A0A9Y2IIE2"/>
<evidence type="ECO:0000313" key="2">
    <source>
        <dbReference type="Proteomes" id="UP001236014"/>
    </source>
</evidence>
<reference evidence="1 2" key="1">
    <citation type="submission" date="2023-06" db="EMBL/GenBank/DDBJ databases">
        <authorList>
            <person name="Oyuntsetseg B."/>
            <person name="Kim S.B."/>
        </authorList>
    </citation>
    <scope>NUCLEOTIDE SEQUENCE [LARGE SCALE GENOMIC DNA]</scope>
    <source>
        <strain evidence="1 2">2-15</strain>
    </source>
</reference>
<accession>A0A9Y2IIE2</accession>
<proteinExistence type="predicted"/>